<feature type="region of interest" description="Disordered" evidence="6">
    <location>
        <begin position="1"/>
        <end position="21"/>
    </location>
</feature>
<accession>A0A7I8JXM1</accession>
<dbReference type="InterPro" id="IPR036259">
    <property type="entry name" value="MFS_trans_sf"/>
</dbReference>
<comment type="similarity">
    <text evidence="2">Belongs to the major facilitator superfamily. Proton-dependent oligopeptide transporter (POT/PTR) (TC 2.A.17) family.</text>
</comment>
<dbReference type="Pfam" id="PF00854">
    <property type="entry name" value="PTR2"/>
    <property type="match status" value="1"/>
</dbReference>
<dbReference type="GO" id="GO:0022857">
    <property type="term" value="F:transmembrane transporter activity"/>
    <property type="evidence" value="ECO:0007669"/>
    <property type="project" value="InterPro"/>
</dbReference>
<feature type="transmembrane region" description="Helical" evidence="7">
    <location>
        <begin position="190"/>
        <end position="210"/>
    </location>
</feature>
<feature type="transmembrane region" description="Helical" evidence="7">
    <location>
        <begin position="99"/>
        <end position="125"/>
    </location>
</feature>
<dbReference type="GO" id="GO:0016020">
    <property type="term" value="C:membrane"/>
    <property type="evidence" value="ECO:0007669"/>
    <property type="project" value="UniProtKB-SubCell"/>
</dbReference>
<evidence type="ECO:0000256" key="5">
    <source>
        <dbReference type="ARBA" id="ARBA00023136"/>
    </source>
</evidence>
<evidence type="ECO:0000313" key="9">
    <source>
        <dbReference type="Proteomes" id="UP000663760"/>
    </source>
</evidence>
<dbReference type="Gene3D" id="1.20.1250.20">
    <property type="entry name" value="MFS general substrate transporter like domains"/>
    <property type="match status" value="1"/>
</dbReference>
<evidence type="ECO:0000256" key="2">
    <source>
        <dbReference type="ARBA" id="ARBA00005982"/>
    </source>
</evidence>
<name>A0A7I8JXM1_SPIIN</name>
<dbReference type="SUPFAM" id="SSF103473">
    <property type="entry name" value="MFS general substrate transporter"/>
    <property type="match status" value="1"/>
</dbReference>
<evidence type="ECO:0000256" key="7">
    <source>
        <dbReference type="SAM" id="Phobius"/>
    </source>
</evidence>
<comment type="subcellular location">
    <subcellularLocation>
        <location evidence="1">Membrane</location>
        <topology evidence="1">Multi-pass membrane protein</topology>
    </subcellularLocation>
</comment>
<feature type="transmembrane region" description="Helical" evidence="7">
    <location>
        <begin position="381"/>
        <end position="403"/>
    </location>
</feature>
<organism evidence="8 9">
    <name type="scientific">Spirodela intermedia</name>
    <name type="common">Intermediate duckweed</name>
    <dbReference type="NCBI Taxonomy" id="51605"/>
    <lineage>
        <taxon>Eukaryota</taxon>
        <taxon>Viridiplantae</taxon>
        <taxon>Streptophyta</taxon>
        <taxon>Embryophyta</taxon>
        <taxon>Tracheophyta</taxon>
        <taxon>Spermatophyta</taxon>
        <taxon>Magnoliopsida</taxon>
        <taxon>Liliopsida</taxon>
        <taxon>Araceae</taxon>
        <taxon>Lemnoideae</taxon>
        <taxon>Spirodela</taxon>
    </lineage>
</organism>
<dbReference type="InterPro" id="IPR000109">
    <property type="entry name" value="POT_fam"/>
</dbReference>
<feature type="transmembrane region" description="Helical" evidence="7">
    <location>
        <begin position="423"/>
        <end position="444"/>
    </location>
</feature>
<evidence type="ECO:0000256" key="6">
    <source>
        <dbReference type="SAM" id="MobiDB-lite"/>
    </source>
</evidence>
<reference evidence="8" key="1">
    <citation type="submission" date="2020-02" db="EMBL/GenBank/DDBJ databases">
        <authorList>
            <person name="Scholz U."/>
            <person name="Mascher M."/>
            <person name="Fiebig A."/>
        </authorList>
    </citation>
    <scope>NUCLEOTIDE SEQUENCE</scope>
</reference>
<keyword evidence="9" id="KW-1185">Reference proteome</keyword>
<keyword evidence="5 7" id="KW-0472">Membrane</keyword>
<protein>
    <submittedName>
        <fullName evidence="8">Uncharacterized protein</fullName>
    </submittedName>
</protein>
<keyword evidence="4 7" id="KW-1133">Transmembrane helix</keyword>
<evidence type="ECO:0000256" key="3">
    <source>
        <dbReference type="ARBA" id="ARBA00022692"/>
    </source>
</evidence>
<feature type="transmembrane region" description="Helical" evidence="7">
    <location>
        <begin position="145"/>
        <end position="169"/>
    </location>
</feature>
<dbReference type="EMBL" id="LR746264">
    <property type="protein sequence ID" value="CAA7388028.1"/>
    <property type="molecule type" value="Genomic_DNA"/>
</dbReference>
<feature type="transmembrane region" description="Helical" evidence="7">
    <location>
        <begin position="542"/>
        <end position="564"/>
    </location>
</feature>
<evidence type="ECO:0000256" key="1">
    <source>
        <dbReference type="ARBA" id="ARBA00004141"/>
    </source>
</evidence>
<dbReference type="AlphaFoldDB" id="A0A7I8JXM1"/>
<dbReference type="Proteomes" id="UP000663760">
    <property type="component" value="Chromosome 1"/>
</dbReference>
<evidence type="ECO:0000256" key="4">
    <source>
        <dbReference type="ARBA" id="ARBA00022989"/>
    </source>
</evidence>
<feature type="transmembrane region" description="Helical" evidence="7">
    <location>
        <begin position="216"/>
        <end position="235"/>
    </location>
</feature>
<proteinExistence type="inferred from homology"/>
<feature type="transmembrane region" description="Helical" evidence="7">
    <location>
        <begin position="499"/>
        <end position="522"/>
    </location>
</feature>
<gene>
    <name evidence="8" type="ORF">SI8410_01000336</name>
</gene>
<sequence length="584" mass="63522">MEANQKREETAEGEMSSKAKQEDGHVKYRGWKAMPYVVGNETFEKLGTIGTSSNLLVYLTTVFHIKGVQATTLINVWNGSTNIATIAGAFLSDAYFGRYATLGFSSVASFLGMTVLTLTAAVGTLHPPRCGGPDGPCRGPTPWQLAFLLSGMGLMVVGAGGIRPCNLAFGVDQFNPRTVAGKRGINSFFNLYYVTFTASVMISVTIIVYVQSSISWAVGLAIPAFLMLLSCIFFFSGSSIYVKVSPEGSPFAGIARVAVAAVRKRRVELPSDGGSSSAAAFFNPPAAAASINTRLPRTDQFRFLDKAAVKTSEDEVDPEGSSPVDPWRLCSLQQVEEVKCLIRIIPILWAGTVFFLGITQQSTFATLQGLQTDRRLRGTTFVIPAASFIVFSMLATTLWLPFYDRVAVPWLRRRTGREEGLSLLQRIGTGLVLSVVSTVTAAVVERRRRGASAAVPMQGLWLVPQQAISGLSEAFASIGQVEFYYKQFPENMRSVAGSFLFLAMAVGSYLSGFLVTVVHRVTGDGVGGWLTEDLNRGHLDRFYLLIAGLEVINFLYFLAISRWYRYKGSAASMEEEVELPSTSR</sequence>
<keyword evidence="3 7" id="KW-0812">Transmembrane</keyword>
<evidence type="ECO:0000313" key="8">
    <source>
        <dbReference type="EMBL" id="CAA7388028.1"/>
    </source>
</evidence>
<dbReference type="CDD" id="cd17416">
    <property type="entry name" value="MFS_NPF1_2"/>
    <property type="match status" value="1"/>
</dbReference>
<dbReference type="PANTHER" id="PTHR11654">
    <property type="entry name" value="OLIGOPEPTIDE TRANSPORTER-RELATED"/>
    <property type="match status" value="1"/>
</dbReference>
<dbReference type="OrthoDB" id="8904098at2759"/>